<name>A0ABD0Y833_9HEMI</name>
<dbReference type="Gene3D" id="1.20.120.1250">
    <property type="entry name" value="Sulfhydryl oxidase R596, ORFan domain"/>
    <property type="match status" value="1"/>
</dbReference>
<dbReference type="AlphaFoldDB" id="A0ABD0Y833"/>
<evidence type="ECO:0000313" key="2">
    <source>
        <dbReference type="EMBL" id="KAL1123396.1"/>
    </source>
</evidence>
<accession>A0ABD0Y833</accession>
<feature type="compositionally biased region" description="Polar residues" evidence="1">
    <location>
        <begin position="23"/>
        <end position="32"/>
    </location>
</feature>
<dbReference type="EMBL" id="JBFDAA010000012">
    <property type="protein sequence ID" value="KAL1123396.1"/>
    <property type="molecule type" value="Genomic_DNA"/>
</dbReference>
<organism evidence="2 3">
    <name type="scientific">Ranatra chinensis</name>
    <dbReference type="NCBI Taxonomy" id="642074"/>
    <lineage>
        <taxon>Eukaryota</taxon>
        <taxon>Metazoa</taxon>
        <taxon>Ecdysozoa</taxon>
        <taxon>Arthropoda</taxon>
        <taxon>Hexapoda</taxon>
        <taxon>Insecta</taxon>
        <taxon>Pterygota</taxon>
        <taxon>Neoptera</taxon>
        <taxon>Paraneoptera</taxon>
        <taxon>Hemiptera</taxon>
        <taxon>Heteroptera</taxon>
        <taxon>Panheteroptera</taxon>
        <taxon>Nepomorpha</taxon>
        <taxon>Nepidae</taxon>
        <taxon>Ranatrinae</taxon>
        <taxon>Ranatra</taxon>
    </lineage>
</organism>
<gene>
    <name evidence="2" type="ORF">AAG570_002476</name>
</gene>
<feature type="compositionally biased region" description="Basic and acidic residues" evidence="1">
    <location>
        <begin position="1"/>
        <end position="12"/>
    </location>
</feature>
<proteinExistence type="predicted"/>
<comment type="caution">
    <text evidence="2">The sequence shown here is derived from an EMBL/GenBank/DDBJ whole genome shotgun (WGS) entry which is preliminary data.</text>
</comment>
<feature type="region of interest" description="Disordered" evidence="1">
    <location>
        <begin position="1"/>
        <end position="38"/>
    </location>
</feature>
<protein>
    <submittedName>
        <fullName evidence="2">Uncharacterized protein</fullName>
    </submittedName>
</protein>
<evidence type="ECO:0000313" key="3">
    <source>
        <dbReference type="Proteomes" id="UP001558652"/>
    </source>
</evidence>
<sequence length="226" mass="26201">MPKVENEKRSEKSNGWGGGQLFGTESNENTFQGAGFKDKEKAQETIRLLTGRDVTYQYQIINSMYNRAKVILRRTTDKEKRKNLGEAIETFEAWIDDYKSHNRAKDNFSYLPLEIVEAYKPLADHHGIEDTGFLQAYKDVEGDLKNLRNKKIPDREVTWDVERNACLKPMSTKIKEEFIQLYETDEPLRGLPTKEHVEMIMWAYSGDMTKVKKCIPLISEKIGAKE</sequence>
<evidence type="ECO:0000256" key="1">
    <source>
        <dbReference type="SAM" id="MobiDB-lite"/>
    </source>
</evidence>
<dbReference type="Proteomes" id="UP001558652">
    <property type="component" value="Unassembled WGS sequence"/>
</dbReference>
<reference evidence="2 3" key="1">
    <citation type="submission" date="2024-07" db="EMBL/GenBank/DDBJ databases">
        <title>Chromosome-level genome assembly of the water stick insect Ranatra chinensis (Heteroptera: Nepidae).</title>
        <authorList>
            <person name="Liu X."/>
        </authorList>
    </citation>
    <scope>NUCLEOTIDE SEQUENCE [LARGE SCALE GENOMIC DNA]</scope>
    <source>
        <strain evidence="2">Cailab_2021Rc</strain>
        <tissue evidence="2">Muscle</tissue>
    </source>
</reference>
<keyword evidence="3" id="KW-1185">Reference proteome</keyword>